<gene>
    <name evidence="8" type="ORF">KZJ38_33755</name>
</gene>
<dbReference type="Pfam" id="PF00691">
    <property type="entry name" value="OmpA"/>
    <property type="match status" value="1"/>
</dbReference>
<keyword evidence="3" id="KW-0998">Cell outer membrane</keyword>
<dbReference type="InterPro" id="IPR036737">
    <property type="entry name" value="OmpA-like_sf"/>
</dbReference>
<dbReference type="PANTHER" id="PTHR30329:SF21">
    <property type="entry name" value="LIPOPROTEIN YIAD-RELATED"/>
    <property type="match status" value="1"/>
</dbReference>
<evidence type="ECO:0000313" key="8">
    <source>
        <dbReference type="EMBL" id="QYD71923.1"/>
    </source>
</evidence>
<dbReference type="InterPro" id="IPR050330">
    <property type="entry name" value="Bact_OuterMem_StrucFunc"/>
</dbReference>
<feature type="region of interest" description="Disordered" evidence="5">
    <location>
        <begin position="21"/>
        <end position="47"/>
    </location>
</feature>
<name>A0ABX8USB9_9BURK</name>
<dbReference type="PROSITE" id="PS51257">
    <property type="entry name" value="PROKAR_LIPOPROTEIN"/>
    <property type="match status" value="1"/>
</dbReference>
<keyword evidence="2 4" id="KW-0472">Membrane</keyword>
<evidence type="ECO:0000256" key="4">
    <source>
        <dbReference type="PROSITE-ProRule" id="PRU00473"/>
    </source>
</evidence>
<reference evidence="8 9" key="1">
    <citation type="submission" date="2021-07" db="EMBL/GenBank/DDBJ databases">
        <title>Paraburkholderia edwinii protects Aspergillus sp. from phenazines by acting as a toxin sponge.</title>
        <authorList>
            <person name="Dahlstrom K.M."/>
            <person name="Newman D.K."/>
        </authorList>
    </citation>
    <scope>NUCLEOTIDE SEQUENCE [LARGE SCALE GENOMIC DNA]</scope>
    <source>
        <strain evidence="8 9">Pe01</strain>
    </source>
</reference>
<dbReference type="RefSeq" id="WP_219801352.1">
    <property type="nucleotide sequence ID" value="NZ_CP080096.1"/>
</dbReference>
<dbReference type="CDD" id="cd07185">
    <property type="entry name" value="OmpA_C-like"/>
    <property type="match status" value="1"/>
</dbReference>
<evidence type="ECO:0000256" key="5">
    <source>
        <dbReference type="SAM" id="MobiDB-lite"/>
    </source>
</evidence>
<feature type="chain" id="PRO_5045856127" evidence="6">
    <location>
        <begin position="17"/>
        <end position="169"/>
    </location>
</feature>
<evidence type="ECO:0000256" key="2">
    <source>
        <dbReference type="ARBA" id="ARBA00023136"/>
    </source>
</evidence>
<dbReference type="PROSITE" id="PS51123">
    <property type="entry name" value="OMPA_2"/>
    <property type="match status" value="1"/>
</dbReference>
<proteinExistence type="predicted"/>
<evidence type="ECO:0000256" key="6">
    <source>
        <dbReference type="SAM" id="SignalP"/>
    </source>
</evidence>
<dbReference type="Gene3D" id="3.30.1330.60">
    <property type="entry name" value="OmpA-like domain"/>
    <property type="match status" value="1"/>
</dbReference>
<feature type="domain" description="OmpA-like" evidence="7">
    <location>
        <begin position="47"/>
        <end position="165"/>
    </location>
</feature>
<dbReference type="InterPro" id="IPR006664">
    <property type="entry name" value="OMP_bac"/>
</dbReference>
<dbReference type="PRINTS" id="PR01021">
    <property type="entry name" value="OMPADOMAIN"/>
</dbReference>
<evidence type="ECO:0000256" key="1">
    <source>
        <dbReference type="ARBA" id="ARBA00004442"/>
    </source>
</evidence>
<sequence length="169" mass="18090">MLKPQMIALCAVATLAACSSTPPQVSRGQRVEPRPVEYTQPANATPAHTERLTLRGDANFETNSATLTASAVIALDRLIEGTRHITIDSISIAGYTDASGSDTHNQELSEQRALSVAKYLAVHGMRTHGSVRVDGFGKANPIASNATAEGRAQNRRVEIVLNEQKVKSQ</sequence>
<evidence type="ECO:0000256" key="3">
    <source>
        <dbReference type="ARBA" id="ARBA00023237"/>
    </source>
</evidence>
<dbReference type="SUPFAM" id="SSF103088">
    <property type="entry name" value="OmpA-like"/>
    <property type="match status" value="1"/>
</dbReference>
<dbReference type="EMBL" id="CP080096">
    <property type="protein sequence ID" value="QYD71923.1"/>
    <property type="molecule type" value="Genomic_DNA"/>
</dbReference>
<organism evidence="8 9">
    <name type="scientific">Paraburkholderia edwinii</name>
    <dbReference type="NCBI Taxonomy" id="2861782"/>
    <lineage>
        <taxon>Bacteria</taxon>
        <taxon>Pseudomonadati</taxon>
        <taxon>Pseudomonadota</taxon>
        <taxon>Betaproteobacteria</taxon>
        <taxon>Burkholderiales</taxon>
        <taxon>Burkholderiaceae</taxon>
        <taxon>Paraburkholderia</taxon>
    </lineage>
</organism>
<dbReference type="InterPro" id="IPR006665">
    <property type="entry name" value="OmpA-like"/>
</dbReference>
<keyword evidence="6" id="KW-0732">Signal</keyword>
<protein>
    <submittedName>
        <fullName evidence="8">OmpA family protein</fullName>
    </submittedName>
</protein>
<comment type="subcellular location">
    <subcellularLocation>
        <location evidence="1">Cell outer membrane</location>
    </subcellularLocation>
</comment>
<feature type="signal peptide" evidence="6">
    <location>
        <begin position="1"/>
        <end position="16"/>
    </location>
</feature>
<keyword evidence="9" id="KW-1185">Reference proteome</keyword>
<accession>A0ABX8USB9</accession>
<dbReference type="PANTHER" id="PTHR30329">
    <property type="entry name" value="STATOR ELEMENT OF FLAGELLAR MOTOR COMPLEX"/>
    <property type="match status" value="1"/>
</dbReference>
<evidence type="ECO:0000313" key="9">
    <source>
        <dbReference type="Proteomes" id="UP000826462"/>
    </source>
</evidence>
<dbReference type="Proteomes" id="UP000826462">
    <property type="component" value="Chromosome 2"/>
</dbReference>
<evidence type="ECO:0000259" key="7">
    <source>
        <dbReference type="PROSITE" id="PS51123"/>
    </source>
</evidence>